<evidence type="ECO:0000313" key="2">
    <source>
        <dbReference type="Proteomes" id="UP000012149"/>
    </source>
</evidence>
<gene>
    <name evidence="1" type="ORF">LEP1GSC161_2341</name>
</gene>
<dbReference type="EMBL" id="AKWE02000112">
    <property type="protein sequence ID" value="EMO57507.1"/>
    <property type="molecule type" value="Genomic_DNA"/>
</dbReference>
<protein>
    <submittedName>
        <fullName evidence="1">Uncharacterized protein</fullName>
    </submittedName>
</protein>
<comment type="caution">
    <text evidence="1">The sequence shown here is derived from an EMBL/GenBank/DDBJ whole genome shotgun (WGS) entry which is preliminary data.</text>
</comment>
<organism evidence="1 2">
    <name type="scientific">Leptospira santarosai str. CBC1416</name>
    <dbReference type="NCBI Taxonomy" id="1193059"/>
    <lineage>
        <taxon>Bacteria</taxon>
        <taxon>Pseudomonadati</taxon>
        <taxon>Spirochaetota</taxon>
        <taxon>Spirochaetia</taxon>
        <taxon>Leptospirales</taxon>
        <taxon>Leptospiraceae</taxon>
        <taxon>Leptospira</taxon>
    </lineage>
</organism>
<evidence type="ECO:0000313" key="1">
    <source>
        <dbReference type="EMBL" id="EMO57507.1"/>
    </source>
</evidence>
<dbReference type="AlphaFoldDB" id="M6VJ39"/>
<sequence>MQNDAAVQRRTERGGTHTEVFYWFNRYLEKSDFKVRRAR</sequence>
<accession>M6VJ39</accession>
<name>M6VJ39_9LEPT</name>
<dbReference type="Proteomes" id="UP000012149">
    <property type="component" value="Unassembled WGS sequence"/>
</dbReference>
<reference evidence="1 2" key="1">
    <citation type="submission" date="2013-01" db="EMBL/GenBank/DDBJ databases">
        <authorList>
            <person name="Harkins D.M."/>
            <person name="Durkin A.S."/>
            <person name="Brinkac L.M."/>
            <person name="Haft D.H."/>
            <person name="Selengut J.D."/>
            <person name="Sanka R."/>
            <person name="DePew J."/>
            <person name="Purushe J."/>
            <person name="Matthias M.A."/>
            <person name="Vinetz J.M."/>
            <person name="Sutton G.G."/>
            <person name="Nierman W.C."/>
            <person name="Fouts D.E."/>
        </authorList>
    </citation>
    <scope>NUCLEOTIDE SEQUENCE [LARGE SCALE GENOMIC DNA]</scope>
    <source>
        <strain evidence="1 2">CBC1416</strain>
    </source>
</reference>
<proteinExistence type="predicted"/>